<sequence length="94" mass="10362">MFGHDTRTSFDRGDNPGDVTAFLTFKIDQIFFVRINPIGYYYIARGLVDVDMGCVPPSFVLNELPAPNPGPGTFPDFDLGHAPDRNLGSRLVSN</sequence>
<gene>
    <name evidence="2" type="ORF">EVAR_28080_1</name>
</gene>
<comment type="caution">
    <text evidence="2">The sequence shown here is derived from an EMBL/GenBank/DDBJ whole genome shotgun (WGS) entry which is preliminary data.</text>
</comment>
<reference evidence="2 3" key="1">
    <citation type="journal article" date="2019" name="Commun. Biol.">
        <title>The bagworm genome reveals a unique fibroin gene that provides high tensile strength.</title>
        <authorList>
            <person name="Kono N."/>
            <person name="Nakamura H."/>
            <person name="Ohtoshi R."/>
            <person name="Tomita M."/>
            <person name="Numata K."/>
            <person name="Arakawa K."/>
        </authorList>
    </citation>
    <scope>NUCLEOTIDE SEQUENCE [LARGE SCALE GENOMIC DNA]</scope>
</reference>
<dbReference type="Proteomes" id="UP000299102">
    <property type="component" value="Unassembled WGS sequence"/>
</dbReference>
<dbReference type="AlphaFoldDB" id="A0A4C1WC19"/>
<evidence type="ECO:0000313" key="2">
    <source>
        <dbReference type="EMBL" id="GBP47677.1"/>
    </source>
</evidence>
<dbReference type="OrthoDB" id="5962536at2759"/>
<dbReference type="EMBL" id="BGZK01000507">
    <property type="protein sequence ID" value="GBP47677.1"/>
    <property type="molecule type" value="Genomic_DNA"/>
</dbReference>
<keyword evidence="3" id="KW-1185">Reference proteome</keyword>
<organism evidence="2 3">
    <name type="scientific">Eumeta variegata</name>
    <name type="common">Bagworm moth</name>
    <name type="synonym">Eumeta japonica</name>
    <dbReference type="NCBI Taxonomy" id="151549"/>
    <lineage>
        <taxon>Eukaryota</taxon>
        <taxon>Metazoa</taxon>
        <taxon>Ecdysozoa</taxon>
        <taxon>Arthropoda</taxon>
        <taxon>Hexapoda</taxon>
        <taxon>Insecta</taxon>
        <taxon>Pterygota</taxon>
        <taxon>Neoptera</taxon>
        <taxon>Endopterygota</taxon>
        <taxon>Lepidoptera</taxon>
        <taxon>Glossata</taxon>
        <taxon>Ditrysia</taxon>
        <taxon>Tineoidea</taxon>
        <taxon>Psychidae</taxon>
        <taxon>Oiketicinae</taxon>
        <taxon>Eumeta</taxon>
    </lineage>
</organism>
<evidence type="ECO:0000313" key="3">
    <source>
        <dbReference type="Proteomes" id="UP000299102"/>
    </source>
</evidence>
<feature type="region of interest" description="Disordered" evidence="1">
    <location>
        <begin position="72"/>
        <end position="94"/>
    </location>
</feature>
<proteinExistence type="predicted"/>
<protein>
    <submittedName>
        <fullName evidence="2">Uncharacterized protein</fullName>
    </submittedName>
</protein>
<name>A0A4C1WC19_EUMVA</name>
<accession>A0A4C1WC19</accession>
<evidence type="ECO:0000256" key="1">
    <source>
        <dbReference type="SAM" id="MobiDB-lite"/>
    </source>
</evidence>